<dbReference type="GeneID" id="86061781"/>
<dbReference type="GO" id="GO:0004252">
    <property type="term" value="F:serine-type endopeptidase activity"/>
    <property type="evidence" value="ECO:0007669"/>
    <property type="project" value="InterPro"/>
</dbReference>
<feature type="transmembrane region" description="Helical" evidence="7">
    <location>
        <begin position="15"/>
        <end position="37"/>
    </location>
</feature>
<keyword evidence="7" id="KW-0472">Membrane</keyword>
<dbReference type="SUPFAM" id="SSF51306">
    <property type="entry name" value="LexA/Signal peptidase"/>
    <property type="match status" value="1"/>
</dbReference>
<dbReference type="GO" id="GO:0009003">
    <property type="term" value="F:signal peptidase activity"/>
    <property type="evidence" value="ECO:0007669"/>
    <property type="project" value="UniProtKB-EC"/>
</dbReference>
<evidence type="ECO:0000256" key="2">
    <source>
        <dbReference type="ARBA" id="ARBA00004401"/>
    </source>
</evidence>
<dbReference type="PANTHER" id="PTHR43390">
    <property type="entry name" value="SIGNAL PEPTIDASE I"/>
    <property type="match status" value="1"/>
</dbReference>
<protein>
    <recommendedName>
        <fullName evidence="4 7">Signal peptidase I</fullName>
        <ecNumber evidence="4 7">3.4.21.89</ecNumber>
    </recommendedName>
</protein>
<evidence type="ECO:0000256" key="3">
    <source>
        <dbReference type="ARBA" id="ARBA00009370"/>
    </source>
</evidence>
<evidence type="ECO:0000256" key="1">
    <source>
        <dbReference type="ARBA" id="ARBA00000677"/>
    </source>
</evidence>
<dbReference type="PRINTS" id="PR00727">
    <property type="entry name" value="LEADERPTASE"/>
</dbReference>
<dbReference type="InterPro" id="IPR019533">
    <property type="entry name" value="Peptidase_S26"/>
</dbReference>
<dbReference type="EMBL" id="QJKD01000006">
    <property type="protein sequence ID" value="PXX52906.1"/>
    <property type="molecule type" value="Genomic_DNA"/>
</dbReference>
<evidence type="ECO:0000256" key="6">
    <source>
        <dbReference type="PIRSR" id="PIRSR600223-1"/>
    </source>
</evidence>
<keyword evidence="7" id="KW-0645">Protease</keyword>
<evidence type="ECO:0000313" key="9">
    <source>
        <dbReference type="EMBL" id="PXX52906.1"/>
    </source>
</evidence>
<dbReference type="AlphaFoldDB" id="A0A2V3Y3P4"/>
<dbReference type="GO" id="GO:0005886">
    <property type="term" value="C:plasma membrane"/>
    <property type="evidence" value="ECO:0007669"/>
    <property type="project" value="UniProtKB-SubCell"/>
</dbReference>
<dbReference type="InterPro" id="IPR000223">
    <property type="entry name" value="Pept_S26A_signal_pept_1"/>
</dbReference>
<gene>
    <name evidence="9" type="ORF">DFR60_10624</name>
</gene>
<dbReference type="NCBIfam" id="TIGR02227">
    <property type="entry name" value="sigpep_I_bact"/>
    <property type="match status" value="1"/>
</dbReference>
<feature type="active site" evidence="6">
    <location>
        <position position="46"/>
    </location>
</feature>
<evidence type="ECO:0000256" key="7">
    <source>
        <dbReference type="RuleBase" id="RU362042"/>
    </source>
</evidence>
<feature type="active site" evidence="6">
    <location>
        <position position="87"/>
    </location>
</feature>
<keyword evidence="7" id="KW-1133">Transmembrane helix</keyword>
<dbReference type="CDD" id="cd06530">
    <property type="entry name" value="S26_SPase_I"/>
    <property type="match status" value="1"/>
</dbReference>
<dbReference type="Proteomes" id="UP000248057">
    <property type="component" value="Unassembled WGS sequence"/>
</dbReference>
<proteinExistence type="inferred from homology"/>
<sequence>MEFYNSEENNRIRHVVNWIVDITVVIAFAWFIVYAYGTQIPIAGHSMTPLLQSEDVVLMDRLSYDFGKPDRFDVVVFEREDQKMNVKRVIGLPGETVQIKGGQIYIDDELIEQPEGAGSISLAGMAENPVKLGEDEYFLLGDNRDSSEDSRFSNVGNVSGKQIQGRVWIRIAPLANLELIRSK</sequence>
<name>A0A2V3Y3P4_9FIRM</name>
<comment type="caution">
    <text evidence="9">The sequence shown here is derived from an EMBL/GenBank/DDBJ whole genome shotgun (WGS) entry which is preliminary data.</text>
</comment>
<dbReference type="Gene3D" id="2.10.109.10">
    <property type="entry name" value="Umud Fragment, subunit A"/>
    <property type="match status" value="1"/>
</dbReference>
<evidence type="ECO:0000313" key="10">
    <source>
        <dbReference type="Proteomes" id="UP000248057"/>
    </source>
</evidence>
<dbReference type="PROSITE" id="PS00760">
    <property type="entry name" value="SPASE_I_2"/>
    <property type="match status" value="1"/>
</dbReference>
<keyword evidence="7" id="KW-0812">Transmembrane</keyword>
<comment type="similarity">
    <text evidence="3 7">Belongs to the peptidase S26 family.</text>
</comment>
<dbReference type="GO" id="GO:0006465">
    <property type="term" value="P:signal peptide processing"/>
    <property type="evidence" value="ECO:0007669"/>
    <property type="project" value="InterPro"/>
</dbReference>
<dbReference type="InterPro" id="IPR036286">
    <property type="entry name" value="LexA/Signal_pep-like_sf"/>
</dbReference>
<accession>A0A2V3Y3P4</accession>
<dbReference type="InterPro" id="IPR019757">
    <property type="entry name" value="Pept_S26A_signal_pept_1_Lys-AS"/>
</dbReference>
<dbReference type="RefSeq" id="WP_110323195.1">
    <property type="nucleotide sequence ID" value="NZ_QJKD01000006.1"/>
</dbReference>
<dbReference type="Pfam" id="PF10502">
    <property type="entry name" value="Peptidase_S26"/>
    <property type="match status" value="1"/>
</dbReference>
<evidence type="ECO:0000256" key="4">
    <source>
        <dbReference type="ARBA" id="ARBA00013208"/>
    </source>
</evidence>
<comment type="subcellular location">
    <subcellularLocation>
        <location evidence="2">Cell membrane</location>
        <topology evidence="2">Single-pass type II membrane protein</topology>
    </subcellularLocation>
    <subcellularLocation>
        <location evidence="7">Membrane</location>
        <topology evidence="7">Single-pass type II membrane protein</topology>
    </subcellularLocation>
</comment>
<evidence type="ECO:0000259" key="8">
    <source>
        <dbReference type="Pfam" id="PF10502"/>
    </source>
</evidence>
<keyword evidence="10" id="KW-1185">Reference proteome</keyword>
<keyword evidence="5 7" id="KW-0378">Hydrolase</keyword>
<evidence type="ECO:0000256" key="5">
    <source>
        <dbReference type="ARBA" id="ARBA00022801"/>
    </source>
</evidence>
<comment type="catalytic activity">
    <reaction evidence="1 7">
        <text>Cleavage of hydrophobic, N-terminal signal or leader sequences from secreted and periplasmic proteins.</text>
        <dbReference type="EC" id="3.4.21.89"/>
    </reaction>
</comment>
<organism evidence="9 10">
    <name type="scientific">Hungatella effluvii</name>
    <dbReference type="NCBI Taxonomy" id="1096246"/>
    <lineage>
        <taxon>Bacteria</taxon>
        <taxon>Bacillati</taxon>
        <taxon>Bacillota</taxon>
        <taxon>Clostridia</taxon>
        <taxon>Lachnospirales</taxon>
        <taxon>Lachnospiraceae</taxon>
        <taxon>Hungatella</taxon>
    </lineage>
</organism>
<dbReference type="EC" id="3.4.21.89" evidence="4 7"/>
<feature type="domain" description="Peptidase S26" evidence="8">
    <location>
        <begin position="16"/>
        <end position="170"/>
    </location>
</feature>
<reference evidence="9 10" key="1">
    <citation type="submission" date="2018-05" db="EMBL/GenBank/DDBJ databases">
        <title>Genomic Encyclopedia of Type Strains, Phase IV (KMG-IV): sequencing the most valuable type-strain genomes for metagenomic binning, comparative biology and taxonomic classification.</title>
        <authorList>
            <person name="Goeker M."/>
        </authorList>
    </citation>
    <scope>NUCLEOTIDE SEQUENCE [LARGE SCALE GENOMIC DNA]</scope>
    <source>
        <strain evidence="9 10">DSM 24995</strain>
    </source>
</reference>
<dbReference type="PANTHER" id="PTHR43390:SF1">
    <property type="entry name" value="CHLOROPLAST PROCESSING PEPTIDASE"/>
    <property type="match status" value="1"/>
</dbReference>